<feature type="chain" id="PRO_5011475780" description="Alpha/beta hydrolase" evidence="1">
    <location>
        <begin position="24"/>
        <end position="366"/>
    </location>
</feature>
<dbReference type="SUPFAM" id="SSF53474">
    <property type="entry name" value="alpha/beta-Hydrolases"/>
    <property type="match status" value="1"/>
</dbReference>
<feature type="signal peptide" evidence="1">
    <location>
        <begin position="1"/>
        <end position="23"/>
    </location>
</feature>
<dbReference type="EMBL" id="FOQD01000001">
    <property type="protein sequence ID" value="SFH62544.1"/>
    <property type="molecule type" value="Genomic_DNA"/>
</dbReference>
<keyword evidence="1" id="KW-0732">Signal</keyword>
<keyword evidence="3" id="KW-1185">Reference proteome</keyword>
<sequence>MRLSVIFCLRVLIFSLLAWPVLAEGTDSVVESQQPSQLAVLNADSLSLELPPPLPEAKTEFISHPIPESAVETLPPVESQPCTGTYWIVSSRQSVQTIHEACRGPWGLNVYQRLPDGQLVCSDMPSLASQIDPTLPVCIFVHGSFVQWESQCREAHALYQRMAACYAGKLQMIFFTWPSDGPYTHCFHIDVAIRGRRADFNGFHLGYLLSQLPPTSPVTMIGHSHGARLILATMQLAGGGSIEGHYFPYSMGAGRRYRAVLAAGAMDHNWLNPGQPYACALNPLECLMNLRNRQDLPLSVYPLSRPFAHRAVARSGFTRHDINAIGPNAAKLRDVDVTPWVGHAHLWPEYYRQPAILATIMPYLYY</sequence>
<organism evidence="2 3">
    <name type="scientific">Planctomicrobium piriforme</name>
    <dbReference type="NCBI Taxonomy" id="1576369"/>
    <lineage>
        <taxon>Bacteria</taxon>
        <taxon>Pseudomonadati</taxon>
        <taxon>Planctomycetota</taxon>
        <taxon>Planctomycetia</taxon>
        <taxon>Planctomycetales</taxon>
        <taxon>Planctomycetaceae</taxon>
        <taxon>Planctomicrobium</taxon>
    </lineage>
</organism>
<evidence type="ECO:0000313" key="2">
    <source>
        <dbReference type="EMBL" id="SFH62544.1"/>
    </source>
</evidence>
<accession>A0A1I3BJP4</accession>
<reference evidence="3" key="1">
    <citation type="submission" date="2016-10" db="EMBL/GenBank/DDBJ databases">
        <authorList>
            <person name="Varghese N."/>
            <person name="Submissions S."/>
        </authorList>
    </citation>
    <scope>NUCLEOTIDE SEQUENCE [LARGE SCALE GENOMIC DNA]</scope>
    <source>
        <strain evidence="3">DSM 26348</strain>
    </source>
</reference>
<dbReference type="OrthoDB" id="214440at2"/>
<dbReference type="AlphaFoldDB" id="A0A1I3BJP4"/>
<protein>
    <recommendedName>
        <fullName evidence="4">Alpha/beta hydrolase</fullName>
    </recommendedName>
</protein>
<dbReference type="Proteomes" id="UP000199518">
    <property type="component" value="Unassembled WGS sequence"/>
</dbReference>
<evidence type="ECO:0000313" key="3">
    <source>
        <dbReference type="Proteomes" id="UP000199518"/>
    </source>
</evidence>
<gene>
    <name evidence="2" type="ORF">SAMN05421753_101494</name>
</gene>
<dbReference type="RefSeq" id="WP_092047600.1">
    <property type="nucleotide sequence ID" value="NZ_FOQD01000001.1"/>
</dbReference>
<evidence type="ECO:0008006" key="4">
    <source>
        <dbReference type="Google" id="ProtNLM"/>
    </source>
</evidence>
<proteinExistence type="predicted"/>
<evidence type="ECO:0000256" key="1">
    <source>
        <dbReference type="SAM" id="SignalP"/>
    </source>
</evidence>
<dbReference type="InterPro" id="IPR029058">
    <property type="entry name" value="AB_hydrolase_fold"/>
</dbReference>
<name>A0A1I3BJP4_9PLAN</name>